<dbReference type="PANTHER" id="PTHR10459">
    <property type="entry name" value="DNA LIGASE"/>
    <property type="match status" value="1"/>
</dbReference>
<keyword evidence="2" id="KW-0328">Glycosyltransferase</keyword>
<dbReference type="InterPro" id="IPR050800">
    <property type="entry name" value="ARTD/PARP"/>
</dbReference>
<dbReference type="GO" id="GO:1990404">
    <property type="term" value="F:NAD+-protein mono-ADP-ribosyltransferase activity"/>
    <property type="evidence" value="ECO:0007669"/>
    <property type="project" value="TreeGrafter"/>
</dbReference>
<dbReference type="VEuPathDB" id="ToxoDB:CSUI_011434"/>
<evidence type="ECO:0000256" key="3">
    <source>
        <dbReference type="ARBA" id="ARBA00022679"/>
    </source>
</evidence>
<dbReference type="Proteomes" id="UP000221165">
    <property type="component" value="Unassembled WGS sequence"/>
</dbReference>
<dbReference type="GO" id="GO:0006302">
    <property type="term" value="P:double-strand break repair"/>
    <property type="evidence" value="ECO:0007669"/>
    <property type="project" value="TreeGrafter"/>
</dbReference>
<protein>
    <recommendedName>
        <fullName evidence="1">NAD(+) ADP-ribosyltransferase</fullName>
        <ecNumber evidence="1">2.4.2.30</ecNumber>
    </recommendedName>
</protein>
<evidence type="ECO:0000256" key="5">
    <source>
        <dbReference type="ARBA" id="ARBA00033987"/>
    </source>
</evidence>
<evidence type="ECO:0000256" key="1">
    <source>
        <dbReference type="ARBA" id="ARBA00012020"/>
    </source>
</evidence>
<dbReference type="SUPFAM" id="SSF142921">
    <property type="entry name" value="WGR domain-like"/>
    <property type="match status" value="1"/>
</dbReference>
<name>A0A2C6KEJ2_9APIC</name>
<dbReference type="GO" id="GO:0003950">
    <property type="term" value="F:NAD+ poly-ADP-ribosyltransferase activity"/>
    <property type="evidence" value="ECO:0007669"/>
    <property type="project" value="UniProtKB-EC"/>
</dbReference>
<proteinExistence type="predicted"/>
<dbReference type="InterPro" id="IPR036930">
    <property type="entry name" value="WGR_dom_sf"/>
</dbReference>
<dbReference type="GO" id="GO:0005730">
    <property type="term" value="C:nucleolus"/>
    <property type="evidence" value="ECO:0007669"/>
    <property type="project" value="TreeGrafter"/>
</dbReference>
<keyword evidence="3" id="KW-0808">Transferase</keyword>
<comment type="catalytic activity">
    <reaction evidence="5">
        <text>NAD(+) + (ADP-D-ribosyl)n-acceptor = nicotinamide + (ADP-D-ribosyl)n+1-acceptor + H(+).</text>
        <dbReference type="EC" id="2.4.2.30"/>
    </reaction>
</comment>
<dbReference type="EMBL" id="MIGC01011737">
    <property type="protein sequence ID" value="PHJ14756.1"/>
    <property type="molecule type" value="Genomic_DNA"/>
</dbReference>
<dbReference type="SMART" id="SM00773">
    <property type="entry name" value="WGR"/>
    <property type="match status" value="1"/>
</dbReference>
<dbReference type="EC" id="2.4.2.30" evidence="1"/>
<accession>A0A2C6KEJ2</accession>
<feature type="non-terminal residue" evidence="7">
    <location>
        <position position="97"/>
    </location>
</feature>
<dbReference type="Pfam" id="PF05406">
    <property type="entry name" value="WGR"/>
    <property type="match status" value="1"/>
</dbReference>
<comment type="caution">
    <text evidence="7">The sequence shown here is derived from an EMBL/GenBank/DDBJ whole genome shotgun (WGS) entry which is preliminary data.</text>
</comment>
<evidence type="ECO:0000256" key="2">
    <source>
        <dbReference type="ARBA" id="ARBA00022676"/>
    </source>
</evidence>
<dbReference type="InterPro" id="IPR008893">
    <property type="entry name" value="WGR_domain"/>
</dbReference>
<dbReference type="PANTHER" id="PTHR10459:SF60">
    <property type="entry name" value="POLY [ADP-RIBOSE] POLYMERASE 2"/>
    <property type="match status" value="1"/>
</dbReference>
<dbReference type="AlphaFoldDB" id="A0A2C6KEJ2"/>
<dbReference type="RefSeq" id="XP_067916492.1">
    <property type="nucleotide sequence ID" value="XM_068071532.1"/>
</dbReference>
<reference evidence="7 8" key="1">
    <citation type="journal article" date="2017" name="Int. J. Parasitol.">
        <title>The genome of the protozoan parasite Cystoisospora suis and a reverse vaccinology approach to identify vaccine candidates.</title>
        <authorList>
            <person name="Palmieri N."/>
            <person name="Shrestha A."/>
            <person name="Ruttkowski B."/>
            <person name="Beck T."/>
            <person name="Vogl C."/>
            <person name="Tomley F."/>
            <person name="Blake D.P."/>
            <person name="Joachim A."/>
        </authorList>
    </citation>
    <scope>NUCLEOTIDE SEQUENCE [LARGE SCALE GENOMIC DNA]</scope>
    <source>
        <strain evidence="7 8">Wien I</strain>
    </source>
</reference>
<feature type="domain" description="WGR" evidence="6">
    <location>
        <begin position="25"/>
        <end position="97"/>
    </location>
</feature>
<keyword evidence="4" id="KW-0520">NAD</keyword>
<sequence>MNVMRPPIKAGSALLRVDPLFSRKNGKIYVDKLRNAYNASTQFTDISTGINKYYNIQVIQTDKTYHLFTRWGRLGADDKVTNDYRQHSYGSSLKEAV</sequence>
<dbReference type="PROSITE" id="PS51977">
    <property type="entry name" value="WGR"/>
    <property type="match status" value="1"/>
</dbReference>
<keyword evidence="8" id="KW-1185">Reference proteome</keyword>
<evidence type="ECO:0000256" key="4">
    <source>
        <dbReference type="ARBA" id="ARBA00023027"/>
    </source>
</evidence>
<evidence type="ECO:0000313" key="7">
    <source>
        <dbReference type="EMBL" id="PHJ14756.1"/>
    </source>
</evidence>
<dbReference type="OrthoDB" id="76871at2759"/>
<evidence type="ECO:0000259" key="6">
    <source>
        <dbReference type="PROSITE" id="PS51977"/>
    </source>
</evidence>
<dbReference type="GeneID" id="94434743"/>
<dbReference type="GO" id="GO:0070212">
    <property type="term" value="P:protein poly-ADP-ribosylation"/>
    <property type="evidence" value="ECO:0007669"/>
    <property type="project" value="TreeGrafter"/>
</dbReference>
<gene>
    <name evidence="7" type="ORF">CSUI_011434</name>
</gene>
<evidence type="ECO:0000313" key="8">
    <source>
        <dbReference type="Proteomes" id="UP000221165"/>
    </source>
</evidence>
<organism evidence="7 8">
    <name type="scientific">Cystoisospora suis</name>
    <dbReference type="NCBI Taxonomy" id="483139"/>
    <lineage>
        <taxon>Eukaryota</taxon>
        <taxon>Sar</taxon>
        <taxon>Alveolata</taxon>
        <taxon>Apicomplexa</taxon>
        <taxon>Conoidasida</taxon>
        <taxon>Coccidia</taxon>
        <taxon>Eucoccidiorida</taxon>
        <taxon>Eimeriorina</taxon>
        <taxon>Sarcocystidae</taxon>
        <taxon>Cystoisospora</taxon>
    </lineage>
</organism>